<dbReference type="Proteomes" id="UP000183940">
    <property type="component" value="Unassembled WGS sequence"/>
</dbReference>
<sequence length="207" mass="23959">MTSLAPPRELIHLSGISWQTYDRLLQELSDRRLRLTYYHGRLQIMAPSLEHERYKRVIGRFVETLAEELTLNIEPLGSITLKHPDVSGAEPDECFYIQNLSTIEGKNRIDLAIDPPPDLVIEIDITSSSMNRLPIYAQLGVSEIWRYDGESFEIYVLSDRQYQLTQESLAFPGIDMTEISQFLAQVGNQAYLDLIQDFRRWIQRQLG</sequence>
<dbReference type="PANTHER" id="PTHR47152">
    <property type="entry name" value="SLR2084 PROTEIN-RELATED"/>
    <property type="match status" value="1"/>
</dbReference>
<gene>
    <name evidence="2" type="ORF">BI308_07450</name>
</gene>
<organism evidence="2 3">
    <name type="scientific">Roseofilum reptotaenium AO1-A</name>
    <dbReference type="NCBI Taxonomy" id="1925591"/>
    <lineage>
        <taxon>Bacteria</taxon>
        <taxon>Bacillati</taxon>
        <taxon>Cyanobacteriota</taxon>
        <taxon>Cyanophyceae</taxon>
        <taxon>Desertifilales</taxon>
        <taxon>Desertifilaceae</taxon>
        <taxon>Roseofilum</taxon>
    </lineage>
</organism>
<dbReference type="Gene3D" id="3.90.1570.10">
    <property type="entry name" value="tt1808, chain A"/>
    <property type="match status" value="1"/>
</dbReference>
<dbReference type="EMBL" id="MLAW01000009">
    <property type="protein sequence ID" value="OJJ26226.1"/>
    <property type="molecule type" value="Genomic_DNA"/>
</dbReference>
<dbReference type="InterPro" id="IPR012296">
    <property type="entry name" value="Nuclease_put_TT1808"/>
</dbReference>
<name>A0A1L9QUC7_9CYAN</name>
<dbReference type="InterPro" id="IPR011335">
    <property type="entry name" value="Restrct_endonuc-II-like"/>
</dbReference>
<dbReference type="STRING" id="1925591.BI308_07450"/>
<dbReference type="SUPFAM" id="SSF52980">
    <property type="entry name" value="Restriction endonuclease-like"/>
    <property type="match status" value="1"/>
</dbReference>
<evidence type="ECO:0000259" key="1">
    <source>
        <dbReference type="Pfam" id="PF05685"/>
    </source>
</evidence>
<accession>A0A1L9QUC7</accession>
<dbReference type="PANTHER" id="PTHR47152:SF2">
    <property type="entry name" value="SLR2084 PROTEIN"/>
    <property type="match status" value="1"/>
</dbReference>
<reference evidence="2" key="1">
    <citation type="submission" date="2016-10" db="EMBL/GenBank/DDBJ databases">
        <title>CRISPR-Cas defence system in Roseofilum reptotaenium: evidence of a bacteriophage-cyanobacterium arms race in the coral black band disease.</title>
        <authorList>
            <person name="Buerger P."/>
            <person name="Wood-Charlson E.M."/>
            <person name="Weynberg K.D."/>
            <person name="Willis B."/>
            <person name="Van Oppen M.J."/>
        </authorList>
    </citation>
    <scope>NUCLEOTIDE SEQUENCE [LARGE SCALE GENOMIC DNA]</scope>
    <source>
        <strain evidence="2">AO1-A</strain>
    </source>
</reference>
<dbReference type="Pfam" id="PF05685">
    <property type="entry name" value="Uma2"/>
    <property type="match status" value="1"/>
</dbReference>
<dbReference type="AlphaFoldDB" id="A0A1L9QUC7"/>
<proteinExistence type="predicted"/>
<evidence type="ECO:0000313" key="2">
    <source>
        <dbReference type="EMBL" id="OJJ26226.1"/>
    </source>
</evidence>
<keyword evidence="3" id="KW-1185">Reference proteome</keyword>
<feature type="domain" description="Putative restriction endonuclease" evidence="1">
    <location>
        <begin position="18"/>
        <end position="167"/>
    </location>
</feature>
<comment type="caution">
    <text evidence="2">The sequence shown here is derived from an EMBL/GenBank/DDBJ whole genome shotgun (WGS) entry which is preliminary data.</text>
</comment>
<dbReference type="CDD" id="cd06260">
    <property type="entry name" value="DUF820-like"/>
    <property type="match status" value="1"/>
</dbReference>
<protein>
    <recommendedName>
        <fullName evidence="1">Putative restriction endonuclease domain-containing protein</fullName>
    </recommendedName>
</protein>
<dbReference type="InterPro" id="IPR008538">
    <property type="entry name" value="Uma2"/>
</dbReference>
<evidence type="ECO:0000313" key="3">
    <source>
        <dbReference type="Proteomes" id="UP000183940"/>
    </source>
</evidence>